<keyword evidence="4" id="KW-0732">Signal</keyword>
<name>G3X6Y5_BOVIN</name>
<evidence type="ECO:0000256" key="2">
    <source>
        <dbReference type="ARBA" id="ARBA00022475"/>
    </source>
</evidence>
<dbReference type="eggNOG" id="ENOG502QU9U">
    <property type="taxonomic scope" value="Eukaryota"/>
</dbReference>
<dbReference type="InParanoid" id="G3X6Y5"/>
<accession>G3X6Y5</accession>
<feature type="domain" description="Cadherin" evidence="15">
    <location>
        <begin position="536"/>
        <end position="639"/>
    </location>
</feature>
<dbReference type="OMA" id="IEHPAMD"/>
<dbReference type="Ensembl" id="ENSBTAT00000015745.7">
    <property type="protein sequence ID" value="ENSBTAP00000015745.5"/>
    <property type="gene ID" value="ENSBTAG00000011862.7"/>
</dbReference>
<dbReference type="SMART" id="SM00112">
    <property type="entry name" value="CA"/>
    <property type="match status" value="6"/>
</dbReference>
<evidence type="ECO:0000256" key="11">
    <source>
        <dbReference type="ARBA" id="ARBA00037723"/>
    </source>
</evidence>
<dbReference type="FunFam" id="2.60.40.60:FF:000005">
    <property type="entry name" value="Protocadherin 9"/>
    <property type="match status" value="1"/>
</dbReference>
<keyword evidence="10" id="KW-0325">Glycoprotein</keyword>
<feature type="transmembrane region" description="Helical" evidence="14">
    <location>
        <begin position="890"/>
        <end position="913"/>
    </location>
</feature>
<evidence type="ECO:0000256" key="7">
    <source>
        <dbReference type="ARBA" id="ARBA00022889"/>
    </source>
</evidence>
<evidence type="ECO:0000256" key="4">
    <source>
        <dbReference type="ARBA" id="ARBA00022729"/>
    </source>
</evidence>
<dbReference type="CDD" id="cd11304">
    <property type="entry name" value="Cadherin_repeat"/>
    <property type="match status" value="5"/>
</dbReference>
<evidence type="ECO:0000256" key="5">
    <source>
        <dbReference type="ARBA" id="ARBA00022737"/>
    </source>
</evidence>
<comment type="subcellular location">
    <subcellularLocation>
        <location evidence="1">Cell membrane</location>
        <topology evidence="1">Single-pass type I membrane protein</topology>
    </subcellularLocation>
</comment>
<dbReference type="Bgee" id="ENSBTAG00000011862">
    <property type="expression patterns" value="Expressed in corpus epididymis and 38 other cell types or tissues"/>
</dbReference>
<dbReference type="GO" id="GO:0050839">
    <property type="term" value="F:cell adhesion molecule binding"/>
    <property type="evidence" value="ECO:0000318"/>
    <property type="project" value="GO_Central"/>
</dbReference>
<sequence>MRGGGDACGSQAGAVSWSRATWRPRPDMGSLSRPSSSASHGNLPHLLLFFLFVGPFNCLASYSRATEILYSLNEGLPAGVLIGSLAEDLRLLPGAGGQDLLSQSPQHSVAERNPPLSFSLASQGLSGQYVTLDNRSGELHTSAQEIDREALCLEGGGGIAWGSSISISSSPSADSCLLLLDVLVLPQEYFRFVKVKIAIRDINDNAPRFPISQISVWVPENAPVNTRLAIEHPAVDPDMGTNGVQTYRLLDYHRMFTLDVEENENGERTPYLIVMGLLDRETQDQYVSVIIAEDGGSPPLIGSATLTIGISDINDNCPLFTDSQINITVYGNATVGTPIAAVQAVDRDLGNNAQITYSYSQKVPQASKDLFHLNENTGVIKLFSKIGGSVLQTHKLTILANGPGCIPAVITALVTIIKVIFRPPEIVPRYIANQIDGIIYLKELEPVNTPIAFFTIRDPEGKYKVNCYLDSEGPFRLLPYKPYSNEYLLETTKPMDYELQQFYEIAIVAWNSEGFQVKKMIKVQLLDDNDNAPVFLQPLVELTIEENNAPNAFLTKLDATDADSGERGQVSYFLGPDAPSYFSLDSVTGILTVSTQLDREEKEKYRYTVRAVDSGKPPQESVATVVITVLDKNDNSPRFINKDFSFFVPENFPGYGEIGVISVTDADTGQNGWVALSVVNQSDIFVIDTGKGLLRAKVSLDREQQSSYTLWVEAVDGGTPPLSSTAKITILLLDINDNPPLVLFPQSNMSYLLVLPSTLPGSLVTEVYAVDKDTGMNAVIAYSIIGRRGPRPESFRIDPKTGNITLEEALLQTDYGLHRLLVKVSDHGYPEPLHSTVMVNLFVNDTVSNESYIENLLRKEPEISIEEKEPQISIEPTHRKAESVSCMPTLVALSVISLSSITFLTGMGICICLRREKKHHREDENLEVQTPLKGKIDLHMRERKPMDISNI</sequence>
<evidence type="ECO:0000256" key="8">
    <source>
        <dbReference type="ARBA" id="ARBA00022989"/>
    </source>
</evidence>
<dbReference type="PRINTS" id="PR00205">
    <property type="entry name" value="CADHERIN"/>
</dbReference>
<dbReference type="SMR" id="G3X6Y5"/>
<feature type="domain" description="Cadherin" evidence="15">
    <location>
        <begin position="64"/>
        <end position="209"/>
    </location>
</feature>
<dbReference type="InterPro" id="IPR002126">
    <property type="entry name" value="Cadherin-like_dom"/>
</dbReference>
<dbReference type="VEuPathDB" id="HostDB:ENSBTAG00000011862"/>
<evidence type="ECO:0000256" key="3">
    <source>
        <dbReference type="ARBA" id="ARBA00022692"/>
    </source>
</evidence>
<reference evidence="16" key="1">
    <citation type="submission" date="2018-03" db="EMBL/GenBank/DDBJ databases">
        <title>ARS-UCD1.2.</title>
        <authorList>
            <person name="Rosen B.D."/>
            <person name="Bickhart D.M."/>
            <person name="Koren S."/>
            <person name="Schnabel R.D."/>
            <person name="Hall R."/>
            <person name="Zimin A."/>
            <person name="Dreischer C."/>
            <person name="Schultheiss S."/>
            <person name="Schroeder S.G."/>
            <person name="Elsik C.G."/>
            <person name="Couldrey C."/>
            <person name="Liu G.E."/>
            <person name="Van Tassell C.P."/>
            <person name="Phillippy A.M."/>
            <person name="Smith T.P.L."/>
            <person name="Medrano J.F."/>
        </authorList>
    </citation>
    <scope>NUCLEOTIDE SEQUENCE [LARGE SCALE GENOMIC DNA]</scope>
    <source>
        <strain evidence="16">Hereford</strain>
    </source>
</reference>
<evidence type="ECO:0000256" key="6">
    <source>
        <dbReference type="ARBA" id="ARBA00022837"/>
    </source>
</evidence>
<keyword evidence="17" id="KW-1185">Reference proteome</keyword>
<dbReference type="PROSITE" id="PS50268">
    <property type="entry name" value="CADHERIN_2"/>
    <property type="match status" value="6"/>
</dbReference>
<dbReference type="GO" id="GO:0005886">
    <property type="term" value="C:plasma membrane"/>
    <property type="evidence" value="ECO:0000318"/>
    <property type="project" value="GO_Central"/>
</dbReference>
<dbReference type="PROSITE" id="PS00232">
    <property type="entry name" value="CADHERIN_1"/>
    <property type="match status" value="2"/>
</dbReference>
<dbReference type="STRING" id="9913.ENSBTAP00000015745"/>
<dbReference type="SUPFAM" id="SSF49313">
    <property type="entry name" value="Cadherin-like"/>
    <property type="match status" value="6"/>
</dbReference>
<dbReference type="GO" id="GO:0007156">
    <property type="term" value="P:homophilic cell adhesion via plasma membrane adhesion molecules"/>
    <property type="evidence" value="ECO:0007669"/>
    <property type="project" value="InterPro"/>
</dbReference>
<dbReference type="FunFam" id="2.60.40.60:FF:000007">
    <property type="entry name" value="Protocadherin alpha 2"/>
    <property type="match status" value="1"/>
</dbReference>
<evidence type="ECO:0000313" key="16">
    <source>
        <dbReference type="Ensembl" id="ENSBTAP00000015745.5"/>
    </source>
</evidence>
<dbReference type="GO" id="GO:0007155">
    <property type="term" value="P:cell adhesion"/>
    <property type="evidence" value="ECO:0000318"/>
    <property type="project" value="GO_Central"/>
</dbReference>
<dbReference type="AlphaFoldDB" id="G3X6Y5"/>
<keyword evidence="9 14" id="KW-0472">Membrane</keyword>
<dbReference type="FunFam" id="2.60.40.60:FF:000145">
    <property type="entry name" value="protocadherin-20"/>
    <property type="match status" value="1"/>
</dbReference>
<dbReference type="PaxDb" id="9913-ENSBTAP00000015745"/>
<proteinExistence type="predicted"/>
<evidence type="ECO:0000256" key="13">
    <source>
        <dbReference type="PROSITE-ProRule" id="PRU00043"/>
    </source>
</evidence>
<keyword evidence="6 13" id="KW-0106">Calcium</keyword>
<keyword evidence="8 14" id="KW-1133">Transmembrane helix</keyword>
<dbReference type="Proteomes" id="UP000009136">
    <property type="component" value="Chromosome 12"/>
</dbReference>
<protein>
    <recommendedName>
        <fullName evidence="12">Protocadherin-20</fullName>
    </recommendedName>
</protein>
<evidence type="ECO:0000256" key="10">
    <source>
        <dbReference type="ARBA" id="ARBA00023180"/>
    </source>
</evidence>
<reference evidence="16" key="2">
    <citation type="submission" date="2025-08" db="UniProtKB">
        <authorList>
            <consortium name="Ensembl"/>
        </authorList>
    </citation>
    <scope>IDENTIFICATION</scope>
    <source>
        <strain evidence="16">Hereford</strain>
    </source>
</reference>
<feature type="domain" description="Cadherin" evidence="15">
    <location>
        <begin position="210"/>
        <end position="320"/>
    </location>
</feature>
<feature type="domain" description="Cadherin" evidence="15">
    <location>
        <begin position="746"/>
        <end position="863"/>
    </location>
</feature>
<dbReference type="InterPro" id="IPR015919">
    <property type="entry name" value="Cadherin-like_sf"/>
</dbReference>
<keyword evidence="7" id="KW-0130">Cell adhesion</keyword>
<keyword evidence="2" id="KW-1003">Cell membrane</keyword>
<gene>
    <name evidence="16" type="primary">PCDH20</name>
</gene>
<dbReference type="InterPro" id="IPR050174">
    <property type="entry name" value="Protocadherin/Cadherin-CA"/>
</dbReference>
<dbReference type="HOGENOM" id="CLU_006480_5_2_1"/>
<dbReference type="PANTHER" id="PTHR24028:SF260">
    <property type="entry name" value="PROTOCADHERIN-20"/>
    <property type="match status" value="1"/>
</dbReference>
<comment type="function">
    <text evidence="11">Potential calcium-dependent cell-adhesion protein.</text>
</comment>
<evidence type="ECO:0000256" key="14">
    <source>
        <dbReference type="SAM" id="Phobius"/>
    </source>
</evidence>
<feature type="domain" description="Cadherin" evidence="15">
    <location>
        <begin position="321"/>
        <end position="535"/>
    </location>
</feature>
<organism evidence="16 17">
    <name type="scientific">Bos taurus</name>
    <name type="common">Bovine</name>
    <dbReference type="NCBI Taxonomy" id="9913"/>
    <lineage>
        <taxon>Eukaryota</taxon>
        <taxon>Metazoa</taxon>
        <taxon>Chordata</taxon>
        <taxon>Craniata</taxon>
        <taxon>Vertebrata</taxon>
        <taxon>Euteleostomi</taxon>
        <taxon>Mammalia</taxon>
        <taxon>Eutheria</taxon>
        <taxon>Laurasiatheria</taxon>
        <taxon>Artiodactyla</taxon>
        <taxon>Ruminantia</taxon>
        <taxon>Pecora</taxon>
        <taxon>Bovidae</taxon>
        <taxon>Bovinae</taxon>
        <taxon>Bos</taxon>
    </lineage>
</organism>
<feature type="domain" description="Cadherin" evidence="15">
    <location>
        <begin position="640"/>
        <end position="742"/>
    </location>
</feature>
<dbReference type="PANTHER" id="PTHR24028">
    <property type="entry name" value="CADHERIN-87A"/>
    <property type="match status" value="1"/>
</dbReference>
<evidence type="ECO:0000256" key="9">
    <source>
        <dbReference type="ARBA" id="ARBA00023136"/>
    </source>
</evidence>
<evidence type="ECO:0000259" key="15">
    <source>
        <dbReference type="PROSITE" id="PS50268"/>
    </source>
</evidence>
<evidence type="ECO:0000313" key="17">
    <source>
        <dbReference type="Proteomes" id="UP000009136"/>
    </source>
</evidence>
<dbReference type="FunCoup" id="G3X6Y5">
    <property type="interactions" value="94"/>
</dbReference>
<dbReference type="FunFam" id="2.60.40.60:FF:000016">
    <property type="entry name" value="Protocadherin 9"/>
    <property type="match status" value="1"/>
</dbReference>
<dbReference type="FunFam" id="2.60.40.60:FF:000162">
    <property type="entry name" value="Protocadherin-20"/>
    <property type="match status" value="1"/>
</dbReference>
<dbReference type="Gene3D" id="2.60.40.60">
    <property type="entry name" value="Cadherins"/>
    <property type="match status" value="7"/>
</dbReference>
<dbReference type="Pfam" id="PF00028">
    <property type="entry name" value="Cadherin"/>
    <property type="match status" value="5"/>
</dbReference>
<dbReference type="InterPro" id="IPR020894">
    <property type="entry name" value="Cadherin_CS"/>
</dbReference>
<keyword evidence="3 14" id="KW-0812">Transmembrane</keyword>
<dbReference type="FunFam" id="2.60.40.60:FF:000218">
    <property type="entry name" value="Protocadherin-20"/>
    <property type="match status" value="1"/>
</dbReference>
<reference evidence="16" key="3">
    <citation type="submission" date="2025-09" db="UniProtKB">
        <authorList>
            <consortium name="Ensembl"/>
        </authorList>
    </citation>
    <scope>IDENTIFICATION</scope>
    <source>
        <strain evidence="16">Hereford</strain>
    </source>
</reference>
<keyword evidence="5" id="KW-0677">Repeat</keyword>
<evidence type="ECO:0000256" key="1">
    <source>
        <dbReference type="ARBA" id="ARBA00004251"/>
    </source>
</evidence>
<dbReference type="FunFam" id="2.60.40.60:FF:000002">
    <property type="entry name" value="Protocadherin alpha 2"/>
    <property type="match status" value="1"/>
</dbReference>
<evidence type="ECO:0000256" key="12">
    <source>
        <dbReference type="ARBA" id="ARBA00072296"/>
    </source>
</evidence>
<dbReference type="GO" id="GO:0005509">
    <property type="term" value="F:calcium ion binding"/>
    <property type="evidence" value="ECO:0007669"/>
    <property type="project" value="UniProtKB-UniRule"/>
</dbReference>
<dbReference type="GeneTree" id="ENSGT00940000156743"/>